<keyword evidence="9" id="KW-0325">Glycoprotein</keyword>
<feature type="domain" description="Fibronectin type-III" evidence="14">
    <location>
        <begin position="423"/>
        <end position="535"/>
    </location>
</feature>
<keyword evidence="8" id="KW-1015">Disulfide bond</keyword>
<dbReference type="Proteomes" id="UP000694941">
    <property type="component" value="Unplaced"/>
</dbReference>
<keyword evidence="4" id="KW-0677">Repeat</keyword>
<dbReference type="InterPro" id="IPR036179">
    <property type="entry name" value="Ig-like_dom_sf"/>
</dbReference>
<feature type="region of interest" description="Disordered" evidence="11">
    <location>
        <begin position="612"/>
        <end position="684"/>
    </location>
</feature>
<evidence type="ECO:0000313" key="15">
    <source>
        <dbReference type="Proteomes" id="UP000694941"/>
    </source>
</evidence>
<evidence type="ECO:0000259" key="13">
    <source>
        <dbReference type="PROSITE" id="PS50835"/>
    </source>
</evidence>
<keyword evidence="15" id="KW-1185">Reference proteome</keyword>
<evidence type="ECO:0000256" key="10">
    <source>
        <dbReference type="ARBA" id="ARBA00023319"/>
    </source>
</evidence>
<feature type="domain" description="Fibronectin type-III" evidence="14">
    <location>
        <begin position="324"/>
        <end position="421"/>
    </location>
</feature>
<dbReference type="InterPro" id="IPR013783">
    <property type="entry name" value="Ig-like_fold"/>
</dbReference>
<dbReference type="InterPro" id="IPR007110">
    <property type="entry name" value="Ig-like_dom"/>
</dbReference>
<evidence type="ECO:0000259" key="14">
    <source>
        <dbReference type="PROSITE" id="PS50853"/>
    </source>
</evidence>
<dbReference type="Pfam" id="PF07679">
    <property type="entry name" value="I-set"/>
    <property type="match status" value="2"/>
</dbReference>
<keyword evidence="3" id="KW-0732">Signal</keyword>
<keyword evidence="7 12" id="KW-0472">Membrane</keyword>
<dbReference type="PANTHER" id="PTHR45080:SF8">
    <property type="entry name" value="IG-LIKE DOMAIN-CONTAINING PROTEIN"/>
    <property type="match status" value="1"/>
</dbReference>
<feature type="compositionally biased region" description="Basic and acidic residues" evidence="11">
    <location>
        <begin position="631"/>
        <end position="648"/>
    </location>
</feature>
<evidence type="ECO:0000256" key="11">
    <source>
        <dbReference type="SAM" id="MobiDB-lite"/>
    </source>
</evidence>
<dbReference type="SMART" id="SM00060">
    <property type="entry name" value="FN3"/>
    <property type="match status" value="2"/>
</dbReference>
<keyword evidence="5" id="KW-0130">Cell adhesion</keyword>
<dbReference type="SMART" id="SM00409">
    <property type="entry name" value="IG"/>
    <property type="match status" value="3"/>
</dbReference>
<dbReference type="GeneID" id="106468705"/>
<gene>
    <name evidence="16" type="primary">LOC106468705</name>
</gene>
<protein>
    <submittedName>
        <fullName evidence="16">Fasciclin-2-like</fullName>
    </submittedName>
</protein>
<feature type="transmembrane region" description="Helical" evidence="12">
    <location>
        <begin position="552"/>
        <end position="576"/>
    </location>
</feature>
<proteinExistence type="predicted"/>
<evidence type="ECO:0000313" key="16">
    <source>
        <dbReference type="RefSeq" id="XP_013784599.2"/>
    </source>
</evidence>
<evidence type="ECO:0000256" key="4">
    <source>
        <dbReference type="ARBA" id="ARBA00022737"/>
    </source>
</evidence>
<dbReference type="InterPro" id="IPR003598">
    <property type="entry name" value="Ig_sub2"/>
</dbReference>
<dbReference type="Pfam" id="PF13927">
    <property type="entry name" value="Ig_3"/>
    <property type="match status" value="1"/>
</dbReference>
<evidence type="ECO:0000256" key="3">
    <source>
        <dbReference type="ARBA" id="ARBA00022729"/>
    </source>
</evidence>
<dbReference type="RefSeq" id="XP_013784599.2">
    <property type="nucleotide sequence ID" value="XM_013929145.2"/>
</dbReference>
<evidence type="ECO:0000256" key="1">
    <source>
        <dbReference type="ARBA" id="ARBA00004167"/>
    </source>
</evidence>
<evidence type="ECO:0000256" key="6">
    <source>
        <dbReference type="ARBA" id="ARBA00022989"/>
    </source>
</evidence>
<dbReference type="InterPro" id="IPR013098">
    <property type="entry name" value="Ig_I-set"/>
</dbReference>
<dbReference type="PROSITE" id="PS50835">
    <property type="entry name" value="IG_LIKE"/>
    <property type="match status" value="3"/>
</dbReference>
<evidence type="ECO:0000256" key="12">
    <source>
        <dbReference type="SAM" id="Phobius"/>
    </source>
</evidence>
<evidence type="ECO:0000256" key="9">
    <source>
        <dbReference type="ARBA" id="ARBA00023180"/>
    </source>
</evidence>
<dbReference type="InterPro" id="IPR009138">
    <property type="entry name" value="Neural_cell_adh"/>
</dbReference>
<name>A0ABM1BLU3_LIMPO</name>
<dbReference type="PROSITE" id="PS50853">
    <property type="entry name" value="FN3"/>
    <property type="match status" value="2"/>
</dbReference>
<dbReference type="CDD" id="cd00063">
    <property type="entry name" value="FN3"/>
    <property type="match status" value="2"/>
</dbReference>
<keyword evidence="2 12" id="KW-0812">Transmembrane</keyword>
<evidence type="ECO:0000256" key="7">
    <source>
        <dbReference type="ARBA" id="ARBA00023136"/>
    </source>
</evidence>
<dbReference type="SUPFAM" id="SSF48726">
    <property type="entry name" value="Immunoglobulin"/>
    <property type="match status" value="3"/>
</dbReference>
<dbReference type="InterPro" id="IPR003599">
    <property type="entry name" value="Ig_sub"/>
</dbReference>
<evidence type="ECO:0000256" key="2">
    <source>
        <dbReference type="ARBA" id="ARBA00022692"/>
    </source>
</evidence>
<keyword evidence="6 12" id="KW-1133">Transmembrane helix</keyword>
<feature type="domain" description="Ig-like" evidence="13">
    <location>
        <begin position="228"/>
        <end position="320"/>
    </location>
</feature>
<feature type="domain" description="Ig-like" evidence="13">
    <location>
        <begin position="37"/>
        <end position="125"/>
    </location>
</feature>
<accession>A0ABM1BLU3</accession>
<dbReference type="InterPro" id="IPR003961">
    <property type="entry name" value="FN3_dom"/>
</dbReference>
<organism evidence="15 16">
    <name type="scientific">Limulus polyphemus</name>
    <name type="common">Atlantic horseshoe crab</name>
    <dbReference type="NCBI Taxonomy" id="6850"/>
    <lineage>
        <taxon>Eukaryota</taxon>
        <taxon>Metazoa</taxon>
        <taxon>Ecdysozoa</taxon>
        <taxon>Arthropoda</taxon>
        <taxon>Chelicerata</taxon>
        <taxon>Merostomata</taxon>
        <taxon>Xiphosura</taxon>
        <taxon>Limulidae</taxon>
        <taxon>Limulus</taxon>
    </lineage>
</organism>
<evidence type="ECO:0000256" key="5">
    <source>
        <dbReference type="ARBA" id="ARBA00022889"/>
    </source>
</evidence>
<dbReference type="InterPro" id="IPR050958">
    <property type="entry name" value="Cell_Adh-Cytoskel_Orgn"/>
</dbReference>
<dbReference type="Pfam" id="PF00041">
    <property type="entry name" value="fn3"/>
    <property type="match status" value="2"/>
</dbReference>
<feature type="domain" description="Ig-like" evidence="13">
    <location>
        <begin position="130"/>
        <end position="223"/>
    </location>
</feature>
<sequence length="684" mass="76964">MSKVHEKDGGKYRIQAMVTETGRFKHRDINLEVLIPPNITEFQEKAQAIEENDLVLKCVASIANPTPLYSWFDKNDHQLQTQERFSVDKTLGTLTIQNVKKEDAGDYSCVAQNEAGQDKKQLQLTVLSKPKILQFEKKNTVEGKSASLECRASGVPHPEVSLRKEGSHKQLESGGRVIIENFQEKEIVSLKMTISQVMREDDGQYFCRAENIAGNMEKAGHLTVEFKPRVSTPKSKFMKTWSENSVNLTCIADAIPNATVQWSFNGQEIKSDQSETYTIYGKGGYSNLLVKPSSKTNVYGSYDCEGVNIHGKDNIIIQLTEASVPRKLLEVNYKDITSTTITFEFVGPEDDGGMPISSYLVEYREESDLPENVKVKEMTAGTTNILENLKPRATYIFRFAAKNAVGTGMWLDKESWTMPKESAPDPPIIVSPSGNISAFPDKIEIRWTINQDNGKPIKLFQLRYFKIKKDGEDNWKQNGQVKLENLVDNWQSAQYIITGLEPNTYYKVQLRAKNEIGYSQDETRIFQTAQGTMDSHHKEPLTQGGGGVSTSVIVIVVVVLILLILIIIDVTCYFRYKWGLLHFLRNNACGKASDGNRNEKIALDEEKGSFPVNVDEVKSTDEATNSASPVDDEKNLLHKSDEKTKDDEVAQEDTPMILQNSENDTVIEEDDKNEYSKESKTSLQ</sequence>
<feature type="compositionally biased region" description="Basic and acidic residues" evidence="11">
    <location>
        <begin position="673"/>
        <end position="684"/>
    </location>
</feature>
<reference evidence="16" key="1">
    <citation type="submission" date="2025-08" db="UniProtKB">
        <authorList>
            <consortium name="RefSeq"/>
        </authorList>
    </citation>
    <scope>IDENTIFICATION</scope>
    <source>
        <tissue evidence="16">Muscle</tissue>
    </source>
</reference>
<dbReference type="SMART" id="SM00408">
    <property type="entry name" value="IGc2"/>
    <property type="match status" value="3"/>
</dbReference>
<comment type="subcellular location">
    <subcellularLocation>
        <location evidence="1">Membrane</location>
        <topology evidence="1">Single-pass membrane protein</topology>
    </subcellularLocation>
</comment>
<keyword evidence="10" id="KW-0393">Immunoglobulin domain</keyword>
<dbReference type="Gene3D" id="2.60.40.10">
    <property type="entry name" value="Immunoglobulins"/>
    <property type="match status" value="5"/>
</dbReference>
<dbReference type="SUPFAM" id="SSF49265">
    <property type="entry name" value="Fibronectin type III"/>
    <property type="match status" value="1"/>
</dbReference>
<evidence type="ECO:0000256" key="8">
    <source>
        <dbReference type="ARBA" id="ARBA00023157"/>
    </source>
</evidence>
<dbReference type="InterPro" id="IPR036116">
    <property type="entry name" value="FN3_sf"/>
</dbReference>
<dbReference type="PRINTS" id="PR01838">
    <property type="entry name" value="NCAMFAMILY"/>
</dbReference>
<dbReference type="PANTHER" id="PTHR45080">
    <property type="entry name" value="CONTACTIN 5"/>
    <property type="match status" value="1"/>
</dbReference>